<dbReference type="Proteomes" id="UP001152531">
    <property type="component" value="Unassembled WGS sequence"/>
</dbReference>
<reference evidence="1" key="1">
    <citation type="submission" date="2022-06" db="EMBL/GenBank/DDBJ databases">
        <authorList>
            <person name="Legras J.-L."/>
            <person name="Devillers H."/>
            <person name="Grondin C."/>
        </authorList>
    </citation>
    <scope>NUCLEOTIDE SEQUENCE</scope>
    <source>
        <strain evidence="1">CLIB 1444</strain>
    </source>
</reference>
<name>A0ACA9Y9G1_9ASCO</name>
<accession>A0ACA9Y9G1</accession>
<sequence>MPRSATNTLILTQLPEDLLQDPQLILNVLVEHNHLCELICLKKFGRILLICENHLVAQQVFKVLRNCQALKSIYITYSMQDNEFTANLEVTEAMDYLELPSEDGSKRFLISPPLSPPPEWDHWDRVEEGPNKVAILNPDELSNILWERLGGVDSTQVRKFQQADKERDLKMEPQVLFEDVENDVPVIMLDQVDPPDLIPKPNKPVYKTSLPPTV</sequence>
<dbReference type="EMBL" id="CALSDN010000006">
    <property type="protein sequence ID" value="CAH6721409.1"/>
    <property type="molecule type" value="Genomic_DNA"/>
</dbReference>
<evidence type="ECO:0000313" key="1">
    <source>
        <dbReference type="EMBL" id="CAH6721409.1"/>
    </source>
</evidence>
<keyword evidence="2" id="KW-1185">Reference proteome</keyword>
<organism evidence="1 2">
    <name type="scientific">[Candida] jaroonii</name>
    <dbReference type="NCBI Taxonomy" id="467808"/>
    <lineage>
        <taxon>Eukaryota</taxon>
        <taxon>Fungi</taxon>
        <taxon>Dikarya</taxon>
        <taxon>Ascomycota</taxon>
        <taxon>Saccharomycotina</taxon>
        <taxon>Pichiomycetes</taxon>
        <taxon>Debaryomycetaceae</taxon>
        <taxon>Yamadazyma</taxon>
    </lineage>
</organism>
<evidence type="ECO:0000313" key="2">
    <source>
        <dbReference type="Proteomes" id="UP001152531"/>
    </source>
</evidence>
<comment type="caution">
    <text evidence="1">The sequence shown here is derived from an EMBL/GenBank/DDBJ whole genome shotgun (WGS) entry which is preliminary data.</text>
</comment>
<proteinExistence type="predicted"/>
<protein>
    <submittedName>
        <fullName evidence="1">Calcipressin-like protein</fullName>
    </submittedName>
</protein>
<gene>
    <name evidence="1" type="ORF">CLIB1444_06S01530</name>
</gene>